<dbReference type="AlphaFoldDB" id="A0A6C2UJ78"/>
<keyword evidence="1" id="KW-0732">Signal</keyword>
<dbReference type="InterPro" id="IPR036514">
    <property type="entry name" value="SGNH_hydro_sf"/>
</dbReference>
<feature type="signal peptide" evidence="1">
    <location>
        <begin position="1"/>
        <end position="20"/>
    </location>
</feature>
<feature type="domain" description="Carbohydrate esterase 2 N-terminal" evidence="3">
    <location>
        <begin position="31"/>
        <end position="133"/>
    </location>
</feature>
<reference evidence="4 5" key="1">
    <citation type="submission" date="2019-04" db="EMBL/GenBank/DDBJ databases">
        <authorList>
            <person name="Van Vliet M D."/>
        </authorList>
    </citation>
    <scope>NUCLEOTIDE SEQUENCE [LARGE SCALE GENOMIC DNA]</scope>
    <source>
        <strain evidence="4 5">F21</strain>
    </source>
</reference>
<dbReference type="InterPro" id="IPR040794">
    <property type="entry name" value="CE2_N"/>
</dbReference>
<dbReference type="SUPFAM" id="SSF52266">
    <property type="entry name" value="SGNH hydrolase"/>
    <property type="match status" value="1"/>
</dbReference>
<dbReference type="InterPro" id="IPR052762">
    <property type="entry name" value="PCW_deacetylase/CE"/>
</dbReference>
<evidence type="ECO:0000259" key="3">
    <source>
        <dbReference type="Pfam" id="PF17996"/>
    </source>
</evidence>
<feature type="chain" id="PRO_5025465350" evidence="1">
    <location>
        <begin position="21"/>
        <end position="349"/>
    </location>
</feature>
<evidence type="ECO:0000256" key="1">
    <source>
        <dbReference type="SAM" id="SignalP"/>
    </source>
</evidence>
<dbReference type="Pfam" id="PF17996">
    <property type="entry name" value="CE2_N"/>
    <property type="match status" value="1"/>
</dbReference>
<evidence type="ECO:0000259" key="2">
    <source>
        <dbReference type="Pfam" id="PF13472"/>
    </source>
</evidence>
<accession>A0A6C2UJ78</accession>
<organism evidence="4 5">
    <name type="scientific">Pontiella sulfatireligans</name>
    <dbReference type="NCBI Taxonomy" id="2750658"/>
    <lineage>
        <taxon>Bacteria</taxon>
        <taxon>Pseudomonadati</taxon>
        <taxon>Kiritimatiellota</taxon>
        <taxon>Kiritimatiellia</taxon>
        <taxon>Kiritimatiellales</taxon>
        <taxon>Pontiellaceae</taxon>
        <taxon>Pontiella</taxon>
    </lineage>
</organism>
<dbReference type="RefSeq" id="WP_136060671.1">
    <property type="nucleotide sequence ID" value="NZ_CAAHFH010000001.1"/>
</dbReference>
<gene>
    <name evidence="4" type="primary">celE</name>
    <name evidence="4" type="ORF">SCARR_01313</name>
</gene>
<dbReference type="Pfam" id="PF13472">
    <property type="entry name" value="Lipase_GDSL_2"/>
    <property type="match status" value="1"/>
</dbReference>
<dbReference type="GO" id="GO:0052689">
    <property type="term" value="F:carboxylic ester hydrolase activity"/>
    <property type="evidence" value="ECO:0007669"/>
    <property type="project" value="InterPro"/>
</dbReference>
<dbReference type="InterPro" id="IPR037461">
    <property type="entry name" value="CtCE2-like_dom"/>
</dbReference>
<evidence type="ECO:0000313" key="5">
    <source>
        <dbReference type="Proteomes" id="UP000346198"/>
    </source>
</evidence>
<dbReference type="Proteomes" id="UP000346198">
    <property type="component" value="Unassembled WGS sequence"/>
</dbReference>
<proteinExistence type="predicted"/>
<dbReference type="CDD" id="cd01831">
    <property type="entry name" value="Endoglucanase_E_like"/>
    <property type="match status" value="1"/>
</dbReference>
<dbReference type="PANTHER" id="PTHR37834:SF2">
    <property type="entry name" value="ESTERASE, SGNH HYDROLASE-TYPE"/>
    <property type="match status" value="1"/>
</dbReference>
<dbReference type="PANTHER" id="PTHR37834">
    <property type="entry name" value="GDSL-LIKE LIPASE/ACYLHYDROLASE DOMAIN PROTEIN (AFU_ORTHOLOGUE AFUA_2G00620)"/>
    <property type="match status" value="1"/>
</dbReference>
<evidence type="ECO:0000313" key="4">
    <source>
        <dbReference type="EMBL" id="VGO19256.1"/>
    </source>
</evidence>
<feature type="domain" description="SGNH hydrolase-type esterase" evidence="2">
    <location>
        <begin position="142"/>
        <end position="290"/>
    </location>
</feature>
<protein>
    <submittedName>
        <fullName evidence="4">Cellulase/esterase CelE</fullName>
    </submittedName>
</protein>
<dbReference type="Gene3D" id="2.60.120.260">
    <property type="entry name" value="Galactose-binding domain-like"/>
    <property type="match status" value="1"/>
</dbReference>
<sequence length="349" mass="38464">MKRLSLFAVAWLLVASAWSAQIAPDHPTIRYVGRFTEDHRFGWTGSTIEVDFQGSELFAELELADGAAAGMTVVVDGEPRFLKVSKGRNSYKLADGLDAGTHRITLFKRSEGAIGTVRFHGFDISDEGKLLRPETPRMRMLVIGDSITCGYGNEAKTLDEGNTVENENGYMSYAPIAARELGADIMMFCWSGRGIFRNRQLKYDQATTIPKIFDQTLPLDANIKWDHTRFVPDVVVINLGTNDMAEQNGKKEPLPKEGYIAVYKQFITRIRSYAPESKVIISIGPMGDEPVSEWLPEIAGAFDDVSVLVYAPFAGADDTGGHHHPSVKKDKAMAAELVVAVESMLKGNN</sequence>
<keyword evidence="5" id="KW-1185">Reference proteome</keyword>
<dbReference type="EMBL" id="CAAHFH010000001">
    <property type="protein sequence ID" value="VGO19256.1"/>
    <property type="molecule type" value="Genomic_DNA"/>
</dbReference>
<name>A0A6C2UJ78_9BACT</name>
<dbReference type="Gene3D" id="3.40.50.1110">
    <property type="entry name" value="SGNH hydrolase"/>
    <property type="match status" value="1"/>
</dbReference>
<dbReference type="InterPro" id="IPR013830">
    <property type="entry name" value="SGNH_hydro"/>
</dbReference>